<name>A0A0E9W013_ANGAN</name>
<proteinExistence type="predicted"/>
<evidence type="ECO:0000313" key="1">
    <source>
        <dbReference type="EMBL" id="JAH82880.1"/>
    </source>
</evidence>
<accession>A0A0E9W013</accession>
<protein>
    <submittedName>
        <fullName evidence="1">Uncharacterized protein</fullName>
    </submittedName>
</protein>
<sequence length="18" mass="1915">MVASAQKNLTGRAPEADR</sequence>
<dbReference type="AlphaFoldDB" id="A0A0E9W013"/>
<reference evidence="1" key="2">
    <citation type="journal article" date="2015" name="Fish Shellfish Immunol.">
        <title>Early steps in the European eel (Anguilla anguilla)-Vibrio vulnificus interaction in the gills: Role of the RtxA13 toxin.</title>
        <authorList>
            <person name="Callol A."/>
            <person name="Pajuelo D."/>
            <person name="Ebbesson L."/>
            <person name="Teles M."/>
            <person name="MacKenzie S."/>
            <person name="Amaro C."/>
        </authorList>
    </citation>
    <scope>NUCLEOTIDE SEQUENCE</scope>
</reference>
<dbReference type="EMBL" id="GBXM01025697">
    <property type="protein sequence ID" value="JAH82880.1"/>
    <property type="molecule type" value="Transcribed_RNA"/>
</dbReference>
<reference evidence="1" key="1">
    <citation type="submission" date="2014-11" db="EMBL/GenBank/DDBJ databases">
        <authorList>
            <person name="Amaro Gonzalez C."/>
        </authorList>
    </citation>
    <scope>NUCLEOTIDE SEQUENCE</scope>
</reference>
<organism evidence="1">
    <name type="scientific">Anguilla anguilla</name>
    <name type="common">European freshwater eel</name>
    <name type="synonym">Muraena anguilla</name>
    <dbReference type="NCBI Taxonomy" id="7936"/>
    <lineage>
        <taxon>Eukaryota</taxon>
        <taxon>Metazoa</taxon>
        <taxon>Chordata</taxon>
        <taxon>Craniata</taxon>
        <taxon>Vertebrata</taxon>
        <taxon>Euteleostomi</taxon>
        <taxon>Actinopterygii</taxon>
        <taxon>Neopterygii</taxon>
        <taxon>Teleostei</taxon>
        <taxon>Anguilliformes</taxon>
        <taxon>Anguillidae</taxon>
        <taxon>Anguilla</taxon>
    </lineage>
</organism>